<evidence type="ECO:0000313" key="4">
    <source>
        <dbReference type="RefSeq" id="XP_017783699.1"/>
    </source>
</evidence>
<feature type="chain" id="PRO_5046254412" evidence="2">
    <location>
        <begin position="30"/>
        <end position="114"/>
    </location>
</feature>
<sequence>MHSTATLSNMKYFVAIVVLLAIWCEFGASKPSGGIDTGNVGIPNGGHLGFVGKAGANGQDGPNGGSPSGGPSGPPPRGPPPRGGGLISAFNGNNKANCRRQNATTAAPTTAASG</sequence>
<feature type="region of interest" description="Disordered" evidence="1">
    <location>
        <begin position="48"/>
        <end position="114"/>
    </location>
</feature>
<evidence type="ECO:0000313" key="3">
    <source>
        <dbReference type="Proteomes" id="UP000695000"/>
    </source>
</evidence>
<gene>
    <name evidence="4" type="primary">LOC108567626</name>
</gene>
<evidence type="ECO:0000256" key="2">
    <source>
        <dbReference type="SAM" id="SignalP"/>
    </source>
</evidence>
<dbReference type="Proteomes" id="UP000695000">
    <property type="component" value="Unplaced"/>
</dbReference>
<reference evidence="4" key="1">
    <citation type="submission" date="2025-08" db="UniProtKB">
        <authorList>
            <consortium name="RefSeq"/>
        </authorList>
    </citation>
    <scope>IDENTIFICATION</scope>
    <source>
        <tissue evidence="4">Whole Larva</tissue>
    </source>
</reference>
<feature type="compositionally biased region" description="Pro residues" evidence="1">
    <location>
        <begin position="72"/>
        <end position="82"/>
    </location>
</feature>
<protein>
    <submittedName>
        <fullName evidence="4">Polyketide hydroxylase</fullName>
    </submittedName>
</protein>
<feature type="signal peptide" evidence="2">
    <location>
        <begin position="1"/>
        <end position="29"/>
    </location>
</feature>
<organism evidence="3 4">
    <name type="scientific">Nicrophorus vespilloides</name>
    <name type="common">Boreal carrion beetle</name>
    <dbReference type="NCBI Taxonomy" id="110193"/>
    <lineage>
        <taxon>Eukaryota</taxon>
        <taxon>Metazoa</taxon>
        <taxon>Ecdysozoa</taxon>
        <taxon>Arthropoda</taxon>
        <taxon>Hexapoda</taxon>
        <taxon>Insecta</taxon>
        <taxon>Pterygota</taxon>
        <taxon>Neoptera</taxon>
        <taxon>Endopterygota</taxon>
        <taxon>Coleoptera</taxon>
        <taxon>Polyphaga</taxon>
        <taxon>Staphyliniformia</taxon>
        <taxon>Silphidae</taxon>
        <taxon>Nicrophorinae</taxon>
        <taxon>Nicrophorus</taxon>
    </lineage>
</organism>
<accession>A0ABM1NA49</accession>
<dbReference type="RefSeq" id="XP_017783699.1">
    <property type="nucleotide sequence ID" value="XM_017928210.1"/>
</dbReference>
<name>A0ABM1NA49_NICVS</name>
<keyword evidence="2" id="KW-0732">Signal</keyword>
<feature type="compositionally biased region" description="Polar residues" evidence="1">
    <location>
        <begin position="90"/>
        <end position="102"/>
    </location>
</feature>
<dbReference type="GeneID" id="108567626"/>
<evidence type="ECO:0000256" key="1">
    <source>
        <dbReference type="SAM" id="MobiDB-lite"/>
    </source>
</evidence>
<feature type="compositionally biased region" description="Gly residues" evidence="1">
    <location>
        <begin position="61"/>
        <end position="71"/>
    </location>
</feature>
<feature type="compositionally biased region" description="Low complexity" evidence="1">
    <location>
        <begin position="103"/>
        <end position="114"/>
    </location>
</feature>
<proteinExistence type="predicted"/>
<keyword evidence="3" id="KW-1185">Reference proteome</keyword>